<dbReference type="EMBL" id="JAVLET010000002">
    <property type="protein sequence ID" value="KAL0472954.1"/>
    <property type="molecule type" value="Genomic_DNA"/>
</dbReference>
<evidence type="ECO:0000313" key="1">
    <source>
        <dbReference type="EMBL" id="KAL0472954.1"/>
    </source>
</evidence>
<dbReference type="Proteomes" id="UP001451303">
    <property type="component" value="Unassembled WGS sequence"/>
</dbReference>
<name>A0ABR3DK28_NEUIN</name>
<proteinExistence type="predicted"/>
<evidence type="ECO:0008006" key="3">
    <source>
        <dbReference type="Google" id="ProtNLM"/>
    </source>
</evidence>
<protein>
    <recommendedName>
        <fullName evidence="3">Secreted protein</fullName>
    </recommendedName>
</protein>
<organism evidence="1 2">
    <name type="scientific">Neurospora intermedia</name>
    <dbReference type="NCBI Taxonomy" id="5142"/>
    <lineage>
        <taxon>Eukaryota</taxon>
        <taxon>Fungi</taxon>
        <taxon>Dikarya</taxon>
        <taxon>Ascomycota</taxon>
        <taxon>Pezizomycotina</taxon>
        <taxon>Sordariomycetes</taxon>
        <taxon>Sordariomycetidae</taxon>
        <taxon>Sordariales</taxon>
        <taxon>Sordariaceae</taxon>
        <taxon>Neurospora</taxon>
    </lineage>
</organism>
<evidence type="ECO:0000313" key="2">
    <source>
        <dbReference type="Proteomes" id="UP001451303"/>
    </source>
</evidence>
<comment type="caution">
    <text evidence="1">The sequence shown here is derived from an EMBL/GenBank/DDBJ whole genome shotgun (WGS) entry which is preliminary data.</text>
</comment>
<accession>A0ABR3DK28</accession>
<sequence>MLPSPPLTTLGSFTMAFGSCSSMSHFTTGCVNHGKREQHSGDLPTRWNSHIYAPCLARREFEEL</sequence>
<reference evidence="1 2" key="1">
    <citation type="submission" date="2023-09" db="EMBL/GenBank/DDBJ databases">
        <title>Multi-omics analysis of a traditional fermented food reveals byproduct-associated fungal strains for waste-to-food upcycling.</title>
        <authorList>
            <consortium name="Lawrence Berkeley National Laboratory"/>
            <person name="Rekdal V.M."/>
            <person name="Villalobos-Escobedo J.M."/>
            <person name="Rodriguez-Valeron N."/>
            <person name="Garcia M.O."/>
            <person name="Vasquez D.P."/>
            <person name="Damayanti I."/>
            <person name="Sorensen P.M."/>
            <person name="Baidoo E.E."/>
            <person name="De Carvalho A.C."/>
            <person name="Riley R."/>
            <person name="Lipzen A."/>
            <person name="He G."/>
            <person name="Yan M."/>
            <person name="Haridas S."/>
            <person name="Daum C."/>
            <person name="Yoshinaga Y."/>
            <person name="Ng V."/>
            <person name="Grigoriev I.V."/>
            <person name="Munk R."/>
            <person name="Nuraida L."/>
            <person name="Wijaya C.H."/>
            <person name="Morales P.-C."/>
            <person name="Keasling J.D."/>
        </authorList>
    </citation>
    <scope>NUCLEOTIDE SEQUENCE [LARGE SCALE GENOMIC DNA]</scope>
    <source>
        <strain evidence="1 2">FGSC 2613</strain>
    </source>
</reference>
<keyword evidence="2" id="KW-1185">Reference proteome</keyword>
<gene>
    <name evidence="1" type="ORF">QR685DRAFT_569084</name>
</gene>